<proteinExistence type="predicted"/>
<dbReference type="AlphaFoldDB" id="A0A0C3NJ47"/>
<accession>A0A0C3NJ47</accession>
<evidence type="ECO:0000313" key="2">
    <source>
        <dbReference type="EMBL" id="KIP04924.1"/>
    </source>
</evidence>
<protein>
    <submittedName>
        <fullName evidence="2">Uncharacterized protein</fullName>
    </submittedName>
</protein>
<organism evidence="2 3">
    <name type="scientific">Phlebiopsis gigantea (strain 11061_1 CR5-6)</name>
    <name type="common">White-rot fungus</name>
    <name type="synonym">Peniophora gigantea</name>
    <dbReference type="NCBI Taxonomy" id="745531"/>
    <lineage>
        <taxon>Eukaryota</taxon>
        <taxon>Fungi</taxon>
        <taxon>Dikarya</taxon>
        <taxon>Basidiomycota</taxon>
        <taxon>Agaricomycotina</taxon>
        <taxon>Agaricomycetes</taxon>
        <taxon>Polyporales</taxon>
        <taxon>Phanerochaetaceae</taxon>
        <taxon>Phlebiopsis</taxon>
    </lineage>
</organism>
<keyword evidence="3" id="KW-1185">Reference proteome</keyword>
<reference evidence="2 3" key="1">
    <citation type="journal article" date="2014" name="PLoS Genet.">
        <title>Analysis of the Phlebiopsis gigantea genome, transcriptome and secretome provides insight into its pioneer colonization strategies of wood.</title>
        <authorList>
            <person name="Hori C."/>
            <person name="Ishida T."/>
            <person name="Igarashi K."/>
            <person name="Samejima M."/>
            <person name="Suzuki H."/>
            <person name="Master E."/>
            <person name="Ferreira P."/>
            <person name="Ruiz-Duenas F.J."/>
            <person name="Held B."/>
            <person name="Canessa P."/>
            <person name="Larrondo L.F."/>
            <person name="Schmoll M."/>
            <person name="Druzhinina I.S."/>
            <person name="Kubicek C.P."/>
            <person name="Gaskell J.A."/>
            <person name="Kersten P."/>
            <person name="St John F."/>
            <person name="Glasner J."/>
            <person name="Sabat G."/>
            <person name="Splinter BonDurant S."/>
            <person name="Syed K."/>
            <person name="Yadav J."/>
            <person name="Mgbeahuruike A.C."/>
            <person name="Kovalchuk A."/>
            <person name="Asiegbu F.O."/>
            <person name="Lackner G."/>
            <person name="Hoffmeister D."/>
            <person name="Rencoret J."/>
            <person name="Gutierrez A."/>
            <person name="Sun H."/>
            <person name="Lindquist E."/>
            <person name="Barry K."/>
            <person name="Riley R."/>
            <person name="Grigoriev I.V."/>
            <person name="Henrissat B."/>
            <person name="Kues U."/>
            <person name="Berka R.M."/>
            <person name="Martinez A.T."/>
            <person name="Covert S.F."/>
            <person name="Blanchette R.A."/>
            <person name="Cullen D."/>
        </authorList>
    </citation>
    <scope>NUCLEOTIDE SEQUENCE [LARGE SCALE GENOMIC DNA]</scope>
    <source>
        <strain evidence="2 3">11061_1 CR5-6</strain>
    </source>
</reference>
<dbReference type="HOGENOM" id="CLU_1461832_0_0_1"/>
<evidence type="ECO:0000313" key="3">
    <source>
        <dbReference type="Proteomes" id="UP000053257"/>
    </source>
</evidence>
<feature type="region of interest" description="Disordered" evidence="1">
    <location>
        <begin position="131"/>
        <end position="155"/>
    </location>
</feature>
<dbReference type="Proteomes" id="UP000053257">
    <property type="component" value="Unassembled WGS sequence"/>
</dbReference>
<name>A0A0C3NJ47_PHLG1</name>
<sequence length="185" mass="20826">MTFDQTFGVPHLRYLTNKMLRRSTKRRFKSTTLTLLLILQPSRYCLRIVRLLVVEVNEAVDLEVRRHMHEHQTSTPSQRFQGAVSLRHHLHRRRAWQRASLYGGAASSGSPAAVTHDVGWCCSGSDERGTAKSFSMPSHSAASTSPARRPHPRRTASVPAIRLLAGALCEWRSVRAQEMWAPTCG</sequence>
<evidence type="ECO:0000256" key="1">
    <source>
        <dbReference type="SAM" id="MobiDB-lite"/>
    </source>
</evidence>
<feature type="compositionally biased region" description="Polar residues" evidence="1">
    <location>
        <begin position="132"/>
        <end position="146"/>
    </location>
</feature>
<gene>
    <name evidence="2" type="ORF">PHLGIDRAFT_176601</name>
</gene>
<dbReference type="EMBL" id="KN840558">
    <property type="protein sequence ID" value="KIP04924.1"/>
    <property type="molecule type" value="Genomic_DNA"/>
</dbReference>